<keyword evidence="1" id="KW-0479">Metal-binding</keyword>
<dbReference type="SUPFAM" id="SSF48056">
    <property type="entry name" value="Di-copper centre-containing domain"/>
    <property type="match status" value="1"/>
</dbReference>
<dbReference type="InterPro" id="IPR008922">
    <property type="entry name" value="Di-copper_centre_dom_sf"/>
</dbReference>
<proteinExistence type="predicted"/>
<feature type="domain" description="Tyrosinase copper-binding" evidence="5">
    <location>
        <begin position="263"/>
        <end position="274"/>
    </location>
</feature>
<feature type="domain" description="Tyrosinase copper-binding" evidence="4">
    <location>
        <begin position="115"/>
        <end position="132"/>
    </location>
</feature>
<dbReference type="InterPro" id="IPR002227">
    <property type="entry name" value="Tyrosinase_Cu-bd"/>
</dbReference>
<sequence length="347" mass="38695">MRLALFGAALSFVASAAASSLPHPHSNHVRTANGHASTEEAIPGYFSGSCTKDKMTIRKEWRHLSKVQQNDFLDAVQCLMDKPAKSGLTATTSRFSDLQALHRGMTNTAYADIIHHVGQFLPWHRYYMHIYETLLRDECGYTGSIPWWDEVKDADSGDMWGSSMWGADAFGGNGTGSGNCVQDGRFANYSLHIGPGDKDTDYCLRRAFESEQAIANANSTVLKMCNSYNTYSPWWNCISNIPHKGVHTYIGGVMSDIKSSPGDPVFFMHHMYIDRVWWLWQKQDPANRLYDVSGPTVNETANVEPAGGWQNATLHYELSSFNIMPNTTIGKVMNPQGGYLCYGYDSE</sequence>
<feature type="signal peptide" evidence="3">
    <location>
        <begin position="1"/>
        <end position="18"/>
    </location>
</feature>
<dbReference type="Proteomes" id="UP000191672">
    <property type="component" value="Unassembled WGS sequence"/>
</dbReference>
<accession>A0A1V6P941</accession>
<name>A0A1V6P941_9EURO</name>
<dbReference type="InterPro" id="IPR050316">
    <property type="entry name" value="Tyrosinase/Hemocyanin"/>
</dbReference>
<dbReference type="GO" id="GO:0016491">
    <property type="term" value="F:oxidoreductase activity"/>
    <property type="evidence" value="ECO:0007669"/>
    <property type="project" value="InterPro"/>
</dbReference>
<comment type="caution">
    <text evidence="6">The sequence shown here is derived from an EMBL/GenBank/DDBJ whole genome shotgun (WGS) entry which is preliminary data.</text>
</comment>
<reference evidence="7" key="1">
    <citation type="journal article" date="2017" name="Nat. Microbiol.">
        <title>Global analysis of biosynthetic gene clusters reveals vast potential of secondary metabolite production in Penicillium species.</title>
        <authorList>
            <person name="Nielsen J.C."/>
            <person name="Grijseels S."/>
            <person name="Prigent S."/>
            <person name="Ji B."/>
            <person name="Dainat J."/>
            <person name="Nielsen K.F."/>
            <person name="Frisvad J.C."/>
            <person name="Workman M."/>
            <person name="Nielsen J."/>
        </authorList>
    </citation>
    <scope>NUCLEOTIDE SEQUENCE [LARGE SCALE GENOMIC DNA]</scope>
    <source>
        <strain evidence="7">IBT 31811</strain>
    </source>
</reference>
<protein>
    <recommendedName>
        <fullName evidence="4 5">Tyrosinase copper-binding domain-containing protein</fullName>
    </recommendedName>
</protein>
<gene>
    <name evidence="6" type="ORF">PENANT_c209G09981</name>
</gene>
<dbReference type="STRING" id="416450.A0A1V6P941"/>
<dbReference type="PROSITE" id="PS00498">
    <property type="entry name" value="TYROSINASE_2"/>
    <property type="match status" value="1"/>
</dbReference>
<dbReference type="PANTHER" id="PTHR11474:SF126">
    <property type="entry name" value="TYROSINASE-LIKE PROTEIN TYR-1-RELATED"/>
    <property type="match status" value="1"/>
</dbReference>
<dbReference type="PROSITE" id="PS00497">
    <property type="entry name" value="TYROSINASE_1"/>
    <property type="match status" value="1"/>
</dbReference>
<dbReference type="Pfam" id="PF00264">
    <property type="entry name" value="Tyrosinase"/>
    <property type="match status" value="1"/>
</dbReference>
<keyword evidence="7" id="KW-1185">Reference proteome</keyword>
<organism evidence="6 7">
    <name type="scientific">Penicillium antarcticum</name>
    <dbReference type="NCBI Taxonomy" id="416450"/>
    <lineage>
        <taxon>Eukaryota</taxon>
        <taxon>Fungi</taxon>
        <taxon>Dikarya</taxon>
        <taxon>Ascomycota</taxon>
        <taxon>Pezizomycotina</taxon>
        <taxon>Eurotiomycetes</taxon>
        <taxon>Eurotiomycetidae</taxon>
        <taxon>Eurotiales</taxon>
        <taxon>Aspergillaceae</taxon>
        <taxon>Penicillium</taxon>
    </lineage>
</organism>
<evidence type="ECO:0000313" key="7">
    <source>
        <dbReference type="Proteomes" id="UP000191672"/>
    </source>
</evidence>
<evidence type="ECO:0000259" key="5">
    <source>
        <dbReference type="PROSITE" id="PS00498"/>
    </source>
</evidence>
<evidence type="ECO:0000259" key="4">
    <source>
        <dbReference type="PROSITE" id="PS00497"/>
    </source>
</evidence>
<dbReference type="PRINTS" id="PR00092">
    <property type="entry name" value="TYROSINASE"/>
</dbReference>
<feature type="chain" id="PRO_5012099227" description="Tyrosinase copper-binding domain-containing protein" evidence="3">
    <location>
        <begin position="19"/>
        <end position="347"/>
    </location>
</feature>
<dbReference type="PANTHER" id="PTHR11474">
    <property type="entry name" value="TYROSINASE FAMILY MEMBER"/>
    <property type="match status" value="1"/>
</dbReference>
<dbReference type="GO" id="GO:0046872">
    <property type="term" value="F:metal ion binding"/>
    <property type="evidence" value="ECO:0007669"/>
    <property type="project" value="UniProtKB-KW"/>
</dbReference>
<evidence type="ECO:0000256" key="3">
    <source>
        <dbReference type="SAM" id="SignalP"/>
    </source>
</evidence>
<dbReference type="OrthoDB" id="6132182at2759"/>
<keyword evidence="2" id="KW-0186">Copper</keyword>
<dbReference type="EMBL" id="MDYN01000209">
    <property type="protein sequence ID" value="OQD73327.1"/>
    <property type="molecule type" value="Genomic_DNA"/>
</dbReference>
<evidence type="ECO:0000313" key="6">
    <source>
        <dbReference type="EMBL" id="OQD73327.1"/>
    </source>
</evidence>
<evidence type="ECO:0000256" key="1">
    <source>
        <dbReference type="ARBA" id="ARBA00022723"/>
    </source>
</evidence>
<evidence type="ECO:0000256" key="2">
    <source>
        <dbReference type="ARBA" id="ARBA00023008"/>
    </source>
</evidence>
<dbReference type="Gene3D" id="1.10.1280.10">
    <property type="entry name" value="Di-copper center containing domain from catechol oxidase"/>
    <property type="match status" value="1"/>
</dbReference>
<keyword evidence="3" id="KW-0732">Signal</keyword>
<dbReference type="AlphaFoldDB" id="A0A1V6P941"/>